<reference evidence="1 2" key="2">
    <citation type="submission" date="2018-11" db="EMBL/GenBank/DDBJ databases">
        <authorList>
            <consortium name="Pathogen Informatics"/>
        </authorList>
    </citation>
    <scope>NUCLEOTIDE SEQUENCE [LARGE SCALE GENOMIC DNA]</scope>
</reference>
<dbReference type="Proteomes" id="UP000271098">
    <property type="component" value="Unassembled WGS sequence"/>
</dbReference>
<name>A0A183D259_9BILA</name>
<keyword evidence="2" id="KW-1185">Reference proteome</keyword>
<reference evidence="3" key="1">
    <citation type="submission" date="2016-06" db="UniProtKB">
        <authorList>
            <consortium name="WormBaseParasite"/>
        </authorList>
    </citation>
    <scope>IDENTIFICATION</scope>
</reference>
<evidence type="ECO:0000313" key="2">
    <source>
        <dbReference type="Proteomes" id="UP000271098"/>
    </source>
</evidence>
<gene>
    <name evidence="1" type="ORF">GPUH_LOCUS2798</name>
</gene>
<dbReference type="WBParaSite" id="GPUH_0000280501-mRNA-1">
    <property type="protein sequence ID" value="GPUH_0000280501-mRNA-1"/>
    <property type="gene ID" value="GPUH_0000280501"/>
</dbReference>
<evidence type="ECO:0000313" key="3">
    <source>
        <dbReference type="WBParaSite" id="GPUH_0000280501-mRNA-1"/>
    </source>
</evidence>
<protein>
    <submittedName>
        <fullName evidence="3">CACTA en-spm transposon protein</fullName>
    </submittedName>
</protein>
<sequence length="76" mass="8945">MRNCRPSQETVKEREENALNMQRRREITEIRIQERMKKQESGQHCSVSGIAVMKVQLRKAQPGYVIVAVDWYLTDP</sequence>
<dbReference type="EMBL" id="UYRT01004426">
    <property type="protein sequence ID" value="VDK36451.1"/>
    <property type="molecule type" value="Genomic_DNA"/>
</dbReference>
<proteinExistence type="predicted"/>
<organism evidence="3">
    <name type="scientific">Gongylonema pulchrum</name>
    <dbReference type="NCBI Taxonomy" id="637853"/>
    <lineage>
        <taxon>Eukaryota</taxon>
        <taxon>Metazoa</taxon>
        <taxon>Ecdysozoa</taxon>
        <taxon>Nematoda</taxon>
        <taxon>Chromadorea</taxon>
        <taxon>Rhabditida</taxon>
        <taxon>Spirurina</taxon>
        <taxon>Spiruromorpha</taxon>
        <taxon>Spiruroidea</taxon>
        <taxon>Gongylonematidae</taxon>
        <taxon>Gongylonema</taxon>
    </lineage>
</organism>
<dbReference type="AlphaFoldDB" id="A0A183D259"/>
<evidence type="ECO:0000313" key="1">
    <source>
        <dbReference type="EMBL" id="VDK36451.1"/>
    </source>
</evidence>
<accession>A0A183D259</accession>